<dbReference type="SUPFAM" id="SSF56112">
    <property type="entry name" value="Protein kinase-like (PK-like)"/>
    <property type="match status" value="1"/>
</dbReference>
<dbReference type="EMBL" id="BAAABZ010000014">
    <property type="protein sequence ID" value="GAA0521659.1"/>
    <property type="molecule type" value="Genomic_DNA"/>
</dbReference>
<accession>A0ABP3MJB6</accession>
<sequence length="141" mass="15771">MSAGTPLIEDRPRPSSMSGGRHPYHRGGTDHRRYRLIGAARHPDPARPRAGTLRAYSSPYLPARRRVRRAERFAQHRAARPAVVVGRARSGQRVIVGTPLYMAPEQARGFPEPRSDLYALGWLLSVPSRGRARWCQRAVGT</sequence>
<keyword evidence="3" id="KW-1185">Reference proteome</keyword>
<evidence type="ECO:0008006" key="4">
    <source>
        <dbReference type="Google" id="ProtNLM"/>
    </source>
</evidence>
<dbReference type="Gene3D" id="1.10.510.10">
    <property type="entry name" value="Transferase(Phosphotransferase) domain 1"/>
    <property type="match status" value="1"/>
</dbReference>
<feature type="region of interest" description="Disordered" evidence="1">
    <location>
        <begin position="1"/>
        <end position="29"/>
    </location>
</feature>
<reference evidence="3" key="1">
    <citation type="journal article" date="2019" name="Int. J. Syst. Evol. Microbiol.">
        <title>The Global Catalogue of Microorganisms (GCM) 10K type strain sequencing project: providing services to taxonomists for standard genome sequencing and annotation.</title>
        <authorList>
            <consortium name="The Broad Institute Genomics Platform"/>
            <consortium name="The Broad Institute Genome Sequencing Center for Infectious Disease"/>
            <person name="Wu L."/>
            <person name="Ma J."/>
        </authorList>
    </citation>
    <scope>NUCLEOTIDE SEQUENCE [LARGE SCALE GENOMIC DNA]</scope>
    <source>
        <strain evidence="3">JCM 5052</strain>
    </source>
</reference>
<evidence type="ECO:0000256" key="1">
    <source>
        <dbReference type="SAM" id="MobiDB-lite"/>
    </source>
</evidence>
<protein>
    <recommendedName>
        <fullName evidence="4">Protein kinase domain-containing protein</fullName>
    </recommendedName>
</protein>
<organism evidence="2 3">
    <name type="scientific">Streptomyces mordarskii</name>
    <dbReference type="NCBI Taxonomy" id="1226758"/>
    <lineage>
        <taxon>Bacteria</taxon>
        <taxon>Bacillati</taxon>
        <taxon>Actinomycetota</taxon>
        <taxon>Actinomycetes</taxon>
        <taxon>Kitasatosporales</taxon>
        <taxon>Streptomycetaceae</taxon>
        <taxon>Streptomyces</taxon>
    </lineage>
</organism>
<dbReference type="InterPro" id="IPR011009">
    <property type="entry name" value="Kinase-like_dom_sf"/>
</dbReference>
<evidence type="ECO:0000313" key="3">
    <source>
        <dbReference type="Proteomes" id="UP001501576"/>
    </source>
</evidence>
<gene>
    <name evidence="2" type="ORF">GCM10010390_24830</name>
</gene>
<dbReference type="Proteomes" id="UP001501576">
    <property type="component" value="Unassembled WGS sequence"/>
</dbReference>
<evidence type="ECO:0000313" key="2">
    <source>
        <dbReference type="EMBL" id="GAA0521659.1"/>
    </source>
</evidence>
<proteinExistence type="predicted"/>
<comment type="caution">
    <text evidence="2">The sequence shown here is derived from an EMBL/GenBank/DDBJ whole genome shotgun (WGS) entry which is preliminary data.</text>
</comment>
<name>A0ABP3MJB6_9ACTN</name>